<evidence type="ECO:0000313" key="3">
    <source>
        <dbReference type="Proteomes" id="UP001219518"/>
    </source>
</evidence>
<protein>
    <submittedName>
        <fullName evidence="2">Mitogen-activated protein kinase 14</fullName>
    </submittedName>
</protein>
<dbReference type="Proteomes" id="UP001219518">
    <property type="component" value="Unassembled WGS sequence"/>
</dbReference>
<reference evidence="2" key="1">
    <citation type="submission" date="2021-07" db="EMBL/GenBank/DDBJ databases">
        <authorList>
            <person name="Catto M.A."/>
            <person name="Jacobson A."/>
            <person name="Kennedy G."/>
            <person name="Labadie P."/>
            <person name="Hunt B.G."/>
            <person name="Srinivasan R."/>
        </authorList>
    </citation>
    <scope>NUCLEOTIDE SEQUENCE</scope>
    <source>
        <strain evidence="2">PL_HMW_Pooled</strain>
        <tissue evidence="2">Head</tissue>
    </source>
</reference>
<dbReference type="PANTHER" id="PTHR46579:SF1">
    <property type="entry name" value="F5_8 TYPE C DOMAIN-CONTAINING PROTEIN"/>
    <property type="match status" value="1"/>
</dbReference>
<dbReference type="Pfam" id="PF06869">
    <property type="entry name" value="DUF1258"/>
    <property type="match status" value="1"/>
</dbReference>
<keyword evidence="2" id="KW-0418">Kinase</keyword>
<dbReference type="AlphaFoldDB" id="A0AAE1H484"/>
<proteinExistence type="predicted"/>
<name>A0AAE1H484_9NEOP</name>
<dbReference type="PANTHER" id="PTHR46579">
    <property type="entry name" value="F5/8 TYPE C DOMAIN-CONTAINING PROTEIN-RELATED"/>
    <property type="match status" value="1"/>
</dbReference>
<reference evidence="2" key="2">
    <citation type="journal article" date="2023" name="BMC Genomics">
        <title>Pest status, molecular evolution, and epigenetic factors derived from the genome assembly of Frankliniella fusca, a thysanopteran phytovirus vector.</title>
        <authorList>
            <person name="Catto M.A."/>
            <person name="Labadie P.E."/>
            <person name="Jacobson A.L."/>
            <person name="Kennedy G.G."/>
            <person name="Srinivasan R."/>
            <person name="Hunt B.G."/>
        </authorList>
    </citation>
    <scope>NUCLEOTIDE SEQUENCE</scope>
    <source>
        <strain evidence="2">PL_HMW_Pooled</strain>
    </source>
</reference>
<dbReference type="InterPro" id="IPR009667">
    <property type="entry name" value="DUF1258"/>
</dbReference>
<organism evidence="2 3">
    <name type="scientific">Frankliniella fusca</name>
    <dbReference type="NCBI Taxonomy" id="407009"/>
    <lineage>
        <taxon>Eukaryota</taxon>
        <taxon>Metazoa</taxon>
        <taxon>Ecdysozoa</taxon>
        <taxon>Arthropoda</taxon>
        <taxon>Hexapoda</taxon>
        <taxon>Insecta</taxon>
        <taxon>Pterygota</taxon>
        <taxon>Neoptera</taxon>
        <taxon>Paraneoptera</taxon>
        <taxon>Thysanoptera</taxon>
        <taxon>Terebrantia</taxon>
        <taxon>Thripoidea</taxon>
        <taxon>Thripidae</taxon>
        <taxon>Frankliniella</taxon>
    </lineage>
</organism>
<evidence type="ECO:0000313" key="2">
    <source>
        <dbReference type="EMBL" id="KAK3914492.1"/>
    </source>
</evidence>
<evidence type="ECO:0000256" key="1">
    <source>
        <dbReference type="SAM" id="MobiDB-lite"/>
    </source>
</evidence>
<comment type="caution">
    <text evidence="2">The sequence shown here is derived from an EMBL/GenBank/DDBJ whole genome shotgun (WGS) entry which is preliminary data.</text>
</comment>
<gene>
    <name evidence="2" type="ORF">KUF71_023893</name>
</gene>
<dbReference type="GO" id="GO:0016301">
    <property type="term" value="F:kinase activity"/>
    <property type="evidence" value="ECO:0007669"/>
    <property type="project" value="UniProtKB-KW"/>
</dbReference>
<feature type="region of interest" description="Disordered" evidence="1">
    <location>
        <begin position="208"/>
        <end position="237"/>
    </location>
</feature>
<dbReference type="EMBL" id="JAHWGI010000382">
    <property type="protein sequence ID" value="KAK3914492.1"/>
    <property type="molecule type" value="Genomic_DNA"/>
</dbReference>
<feature type="region of interest" description="Disordered" evidence="1">
    <location>
        <begin position="110"/>
        <end position="130"/>
    </location>
</feature>
<keyword evidence="2" id="KW-0808">Transferase</keyword>
<accession>A0AAE1H484</accession>
<keyword evidence="3" id="KW-1185">Reference proteome</keyword>
<sequence length="969" mass="109366">MDEEEEARLSARDHYAIARLLNNESGETGDLELDPTISDTILDEDLFTFDDSLELDPATRSQTLRQIGRPRVLPLQSRCAAVATIQSCSTAGPSQLNATTVMDEDLLNRTDHHPIQPDEENLPHPAGQSSKKLRMLPIKEHLQTAGFHSLSMDTFSPLPSPMSVASPSDVAADTESVPDEDQFCAEYFSNYHSDEDSTFLDDFGAAMDLNQMSPPSSDEEEAQSLRNDSVPDPPVYKGAPITVRESLTAILSFVQSEHISGAGVGRLLSLINLHLLQPNNFMKTNAQLFKKLGVDDPVAIHYFCSICYKSRKGPTDLCDSCADTSKHVQYFITFPLESQLKKMFERPDFVEDIKYRQTRSKKNNENIEDICDGEVFKEAEKSFVENCLHVSLMWNTDGMQVFTSNTFSLWPFYLVITDLSPKKRFLSENLLIGGVWGSVVKPHPNVFLLPIYKELKALEKGVDVKSNGNSIKVIVKVVCGTCDSPAKACFLNMKSHSGFYSCPVCTIRGQKPSKDVPTVFPYEENVRLRNLDDYQRHVKWAVDHKVILYKTPRNEEKWCGIKGPTILSSIEPNIFDSTATDSMHCVDLGVTRQMLHLWFDKDNKDQNFSIFKKLNEVNKRMRDLTPPHYLQRTPQTIDKLIHWKATELRSFLVNLSLIVLENILMPAYYAHLALFVKGVSLLNTSSVSEEDLVLASLFLNQFVSQFQDLYGIENMSFNLHMCTHLERIVRKLGPLWSIGCYKLEDINGRLGNFIHGTCHVGLQIYSNLSIVTKLPLMVQNLREGAAKNYCNSLLKKRYRLKISEKIGTGLYCVGPLRCVNSAYIITVLQTVVAKECNVQVYSRLLKDSMLYVSSSYSRGKKISSYVKYSKDGIVMYGNVDCFACISCMCSISCNCTREHVAIIKPKAVNVLEIQGIEVSHLFRHYCTDVCKDLTSFDVIRVSDLQTVLFKINGSNEIFLCEPLNDFEKD</sequence>